<dbReference type="AlphaFoldDB" id="A0A023EJZ4"/>
<dbReference type="InterPro" id="IPR038089">
    <property type="entry name" value="Med31_sf"/>
</dbReference>
<dbReference type="EnsemblMetazoa" id="AALFPA23_024042.R35849">
    <property type="protein sequence ID" value="AALFPA23_024042.P35849"/>
    <property type="gene ID" value="AALFPA23_024042"/>
</dbReference>
<evidence type="ECO:0000313" key="11">
    <source>
        <dbReference type="EnsemblMetazoa" id="AALFPA23_024042.P35847"/>
    </source>
</evidence>
<dbReference type="GO" id="GO:0016592">
    <property type="term" value="C:mediator complex"/>
    <property type="evidence" value="ECO:0007669"/>
    <property type="project" value="InterPro"/>
</dbReference>
<reference evidence="10" key="1">
    <citation type="journal article" date="2014" name="PLoS Negl. Trop. Dis.">
        <title>Identification and characterization of seminal fluid proteins in the Asian tiger mosquito, Aedes albopictus.</title>
        <authorList>
            <person name="Boes K.E."/>
            <person name="Ribeiro J.M."/>
            <person name="Wong A."/>
            <person name="Harrington L.C."/>
            <person name="Wolfner M.F."/>
            <person name="Sirot L.K."/>
        </authorList>
    </citation>
    <scope>NUCLEOTIDE SEQUENCE</scope>
    <source>
        <tissue evidence="10">Reproductive organs</tissue>
    </source>
</reference>
<comment type="function">
    <text evidence="8">Component of the Mediator complex, a coactivator involved in the regulated transcription of nearly all RNA polymerase II-dependent genes. Mediator functions as a bridge to convey information from gene-specific regulatory proteins to the basal RNA polymerase II transcription machinery. Mediator is recruited to promoters by direct interactions with regulatory proteins and serves as a scaffold for the assembly of a functional preinitiation complex with RNA polymerase II and the general transcription factors.</text>
</comment>
<dbReference type="OrthoDB" id="10257739at2759"/>
<reference evidence="11" key="3">
    <citation type="submission" date="2025-05" db="UniProtKB">
        <authorList>
            <consortium name="EnsemblMetazoa"/>
        </authorList>
    </citation>
    <scope>IDENTIFICATION</scope>
    <source>
        <strain evidence="11">Foshan</strain>
    </source>
</reference>
<evidence type="ECO:0000256" key="5">
    <source>
        <dbReference type="ARBA" id="ARBA00023159"/>
    </source>
</evidence>
<accession>A0A023EJZ4</accession>
<comment type="subcellular location">
    <subcellularLocation>
        <location evidence="1 8">Nucleus</location>
    </subcellularLocation>
</comment>
<keyword evidence="6 8" id="KW-0804">Transcription</keyword>
<proteinExistence type="evidence at transcript level"/>
<protein>
    <recommendedName>
        <fullName evidence="3 8">Mediator of RNA polymerase II transcription subunit 31</fullName>
    </recommendedName>
</protein>
<dbReference type="VEuPathDB" id="VectorBase:AALFPA_062421"/>
<evidence type="ECO:0000313" key="10">
    <source>
        <dbReference type="EMBL" id="JAC09400.1"/>
    </source>
</evidence>
<evidence type="ECO:0000256" key="3">
    <source>
        <dbReference type="ARBA" id="ARBA00019660"/>
    </source>
</evidence>
<sequence length="218" mass="24045">MANKMVGKGKLPVESEDAQKLRFQAELEFVQCLANPNYLHFLAQRGFFKDGNFIKYLKYLLHWKDPEMAKYLKYPMCLYFLDLLQYEHFRREIVNAQCCKFIDDQAILLWQHYTRRRTRLTSLGTTSLTGLAVGGQPVGGGVQGPLLSNEPLPMANNNNNTNSTNANNPQQPGQQQQQNGAPMVQQNGLSNNTGMSGGVMGSGGSGGGGINLSGQKVS</sequence>
<evidence type="ECO:0000256" key="1">
    <source>
        <dbReference type="ARBA" id="ARBA00004123"/>
    </source>
</evidence>
<dbReference type="VEuPathDB" id="VectorBase:AALF010318"/>
<feature type="compositionally biased region" description="Gly residues" evidence="9">
    <location>
        <begin position="195"/>
        <end position="211"/>
    </location>
</feature>
<dbReference type="InterPro" id="IPR008831">
    <property type="entry name" value="Mediator_Med31"/>
</dbReference>
<dbReference type="GeneID" id="109402845"/>
<evidence type="ECO:0000256" key="2">
    <source>
        <dbReference type="ARBA" id="ARBA00006378"/>
    </source>
</evidence>
<keyword evidence="4 8" id="KW-0805">Transcription regulation</keyword>
<dbReference type="Proteomes" id="UP000069940">
    <property type="component" value="Unassembled WGS sequence"/>
</dbReference>
<dbReference type="GO" id="GO:0003712">
    <property type="term" value="F:transcription coregulator activity"/>
    <property type="evidence" value="ECO:0007669"/>
    <property type="project" value="InterPro"/>
</dbReference>
<keyword evidence="7 8" id="KW-0539">Nucleus</keyword>
<keyword evidence="12" id="KW-1185">Reference proteome</keyword>
<evidence type="ECO:0000256" key="4">
    <source>
        <dbReference type="ARBA" id="ARBA00023015"/>
    </source>
</evidence>
<comment type="subunit">
    <text evidence="8">Component of the Mediator complex.</text>
</comment>
<comment type="similarity">
    <text evidence="2 8">Belongs to the Mediator complex subunit 31 family.</text>
</comment>
<dbReference type="Gene3D" id="1.10.10.1340">
    <property type="entry name" value="Mediator of RNA polymerase II, submodule Med31 (Soh1)"/>
    <property type="match status" value="1"/>
</dbReference>
<dbReference type="VEuPathDB" id="VectorBase:AALC636_035496"/>
<reference evidence="12" key="2">
    <citation type="journal article" date="2015" name="Proc. Natl. Acad. Sci. U.S.A.">
        <title>Genome sequence of the Asian Tiger mosquito, Aedes albopictus, reveals insights into its biology, genetics, and evolution.</title>
        <authorList>
            <person name="Chen X.G."/>
            <person name="Jiang X."/>
            <person name="Gu J."/>
            <person name="Xu M."/>
            <person name="Wu Y."/>
            <person name="Deng Y."/>
            <person name="Zhang C."/>
            <person name="Bonizzoni M."/>
            <person name="Dermauw W."/>
            <person name="Vontas J."/>
            <person name="Armbruster P."/>
            <person name="Huang X."/>
            <person name="Yang Y."/>
            <person name="Zhang H."/>
            <person name="He W."/>
            <person name="Peng H."/>
            <person name="Liu Y."/>
            <person name="Wu K."/>
            <person name="Chen J."/>
            <person name="Lirakis M."/>
            <person name="Topalis P."/>
            <person name="Van Leeuwen T."/>
            <person name="Hall A.B."/>
            <person name="Jiang X."/>
            <person name="Thorpe C."/>
            <person name="Mueller R.L."/>
            <person name="Sun C."/>
            <person name="Waterhouse R.M."/>
            <person name="Yan G."/>
            <person name="Tu Z.J."/>
            <person name="Fang X."/>
            <person name="James A.A."/>
        </authorList>
    </citation>
    <scope>NUCLEOTIDE SEQUENCE [LARGE SCALE GENOMIC DNA]</scope>
    <source>
        <strain evidence="12">Foshan</strain>
    </source>
</reference>
<name>A0A023EJZ4_AEDAL</name>
<keyword evidence="5 8" id="KW-0010">Activator</keyword>
<dbReference type="PANTHER" id="PTHR13186">
    <property type="entry name" value="MEDIATOR OF RNA POLYMERASE II TRANSCRIPTION SUBUNIT 31"/>
    <property type="match status" value="1"/>
</dbReference>
<evidence type="ECO:0000256" key="7">
    <source>
        <dbReference type="ARBA" id="ARBA00023242"/>
    </source>
</evidence>
<dbReference type="FunFam" id="1.10.10.1340:FF:000001">
    <property type="entry name" value="Mediator of RNA polymerase II transcription subunit 31"/>
    <property type="match status" value="1"/>
</dbReference>
<evidence type="ECO:0000256" key="9">
    <source>
        <dbReference type="SAM" id="MobiDB-lite"/>
    </source>
</evidence>
<dbReference type="EnsemblMetazoa" id="AALFPA23_024042.R35847">
    <property type="protein sequence ID" value="AALFPA23_024042.P35847"/>
    <property type="gene ID" value="AALFPA23_024042"/>
</dbReference>
<dbReference type="Pfam" id="PF05669">
    <property type="entry name" value="Med31"/>
    <property type="match status" value="1"/>
</dbReference>
<feature type="compositionally biased region" description="Low complexity" evidence="9">
    <location>
        <begin position="155"/>
        <end position="187"/>
    </location>
</feature>
<organism evidence="10">
    <name type="scientific">Aedes albopictus</name>
    <name type="common">Asian tiger mosquito</name>
    <name type="synonym">Stegomyia albopicta</name>
    <dbReference type="NCBI Taxonomy" id="7160"/>
    <lineage>
        <taxon>Eukaryota</taxon>
        <taxon>Metazoa</taxon>
        <taxon>Ecdysozoa</taxon>
        <taxon>Arthropoda</taxon>
        <taxon>Hexapoda</taxon>
        <taxon>Insecta</taxon>
        <taxon>Pterygota</taxon>
        <taxon>Neoptera</taxon>
        <taxon>Endopterygota</taxon>
        <taxon>Diptera</taxon>
        <taxon>Nematocera</taxon>
        <taxon>Culicoidea</taxon>
        <taxon>Culicidae</taxon>
        <taxon>Culicinae</taxon>
        <taxon>Aedini</taxon>
        <taxon>Aedes</taxon>
        <taxon>Stegomyia</taxon>
    </lineage>
</organism>
<dbReference type="GO" id="GO:0006355">
    <property type="term" value="P:regulation of DNA-templated transcription"/>
    <property type="evidence" value="ECO:0007669"/>
    <property type="project" value="InterPro"/>
</dbReference>
<evidence type="ECO:0000313" key="12">
    <source>
        <dbReference type="Proteomes" id="UP000069940"/>
    </source>
</evidence>
<feature type="region of interest" description="Disordered" evidence="9">
    <location>
        <begin position="142"/>
        <end position="218"/>
    </location>
</feature>
<dbReference type="RefSeq" id="XP_062715551.1">
    <property type="nucleotide sequence ID" value="XM_062859567.1"/>
</dbReference>
<dbReference type="EMBL" id="GAPW01004198">
    <property type="protein sequence ID" value="JAC09400.1"/>
    <property type="molecule type" value="mRNA"/>
</dbReference>
<evidence type="ECO:0000256" key="6">
    <source>
        <dbReference type="ARBA" id="ARBA00023163"/>
    </source>
</evidence>
<dbReference type="RefSeq" id="XP_062715550.1">
    <property type="nucleotide sequence ID" value="XM_062859566.1"/>
</dbReference>
<dbReference type="VEuPathDB" id="VectorBase:AALFPA_045103"/>
<dbReference type="CTD" id="51003"/>
<evidence type="ECO:0000256" key="8">
    <source>
        <dbReference type="RuleBase" id="RU364129"/>
    </source>
</evidence>